<dbReference type="InterPro" id="IPR036396">
    <property type="entry name" value="Cyt_P450_sf"/>
</dbReference>
<dbReference type="GO" id="GO:0016705">
    <property type="term" value="F:oxidoreductase activity, acting on paired donors, with incorporation or reduction of molecular oxygen"/>
    <property type="evidence" value="ECO:0007669"/>
    <property type="project" value="InterPro"/>
</dbReference>
<dbReference type="KEGG" id="nec:KGD82_26010"/>
<protein>
    <submittedName>
        <fullName evidence="3">Cytochrome P450</fullName>
    </submittedName>
</protein>
<dbReference type="GO" id="GO:0005506">
    <property type="term" value="F:iron ion binding"/>
    <property type="evidence" value="ECO:0007669"/>
    <property type="project" value="InterPro"/>
</dbReference>
<dbReference type="GO" id="GO:0004497">
    <property type="term" value="F:monooxygenase activity"/>
    <property type="evidence" value="ECO:0007669"/>
    <property type="project" value="InterPro"/>
</dbReference>
<name>A0A975LCF2_9ACTN</name>
<evidence type="ECO:0000313" key="3">
    <source>
        <dbReference type="EMBL" id="QVJ03414.1"/>
    </source>
</evidence>
<evidence type="ECO:0000313" key="4">
    <source>
        <dbReference type="Proteomes" id="UP000682416"/>
    </source>
</evidence>
<gene>
    <name evidence="3" type="ORF">KGD82_26010</name>
</gene>
<keyword evidence="4" id="KW-1185">Reference proteome</keyword>
<dbReference type="InterPro" id="IPR017972">
    <property type="entry name" value="Cyt_P450_CS"/>
</dbReference>
<evidence type="ECO:0000256" key="2">
    <source>
        <dbReference type="SAM" id="MobiDB-lite"/>
    </source>
</evidence>
<dbReference type="PANTHER" id="PTHR46696:SF1">
    <property type="entry name" value="CYTOCHROME P450 YJIB-RELATED"/>
    <property type="match status" value="1"/>
</dbReference>
<organism evidence="3 4">
    <name type="scientific">Nocardiopsis eucommiae</name>
    <dbReference type="NCBI Taxonomy" id="2831970"/>
    <lineage>
        <taxon>Bacteria</taxon>
        <taxon>Bacillati</taxon>
        <taxon>Actinomycetota</taxon>
        <taxon>Actinomycetes</taxon>
        <taxon>Streptosporangiales</taxon>
        <taxon>Nocardiopsidaceae</taxon>
        <taxon>Nocardiopsis</taxon>
    </lineage>
</organism>
<dbReference type="GO" id="GO:0020037">
    <property type="term" value="F:heme binding"/>
    <property type="evidence" value="ECO:0007669"/>
    <property type="project" value="InterPro"/>
</dbReference>
<dbReference type="Proteomes" id="UP000682416">
    <property type="component" value="Chromosome"/>
</dbReference>
<dbReference type="InterPro" id="IPR002397">
    <property type="entry name" value="Cyt_P450_B"/>
</dbReference>
<dbReference type="PRINTS" id="PR00359">
    <property type="entry name" value="BP450"/>
</dbReference>
<accession>A0A975LCF2</accession>
<evidence type="ECO:0000256" key="1">
    <source>
        <dbReference type="ARBA" id="ARBA00010617"/>
    </source>
</evidence>
<dbReference type="SUPFAM" id="SSF48264">
    <property type="entry name" value="Cytochrome P450"/>
    <property type="match status" value="1"/>
</dbReference>
<dbReference type="AlphaFoldDB" id="A0A975LCF2"/>
<reference evidence="3" key="1">
    <citation type="submission" date="2021-05" db="EMBL/GenBank/DDBJ databases">
        <authorList>
            <person name="Kaiqin L."/>
            <person name="Jian G."/>
        </authorList>
    </citation>
    <scope>NUCLEOTIDE SEQUENCE</scope>
    <source>
        <strain evidence="3">HDS5</strain>
    </source>
</reference>
<feature type="region of interest" description="Disordered" evidence="2">
    <location>
        <begin position="289"/>
        <end position="308"/>
    </location>
</feature>
<dbReference type="EMBL" id="CP074402">
    <property type="protein sequence ID" value="QVJ03414.1"/>
    <property type="molecule type" value="Genomic_DNA"/>
</dbReference>
<dbReference type="PROSITE" id="PS00086">
    <property type="entry name" value="CYTOCHROME_P450"/>
    <property type="match status" value="1"/>
</dbReference>
<proteinExistence type="inferred from homology"/>
<comment type="similarity">
    <text evidence="1">Belongs to the cytochrome P450 family.</text>
</comment>
<dbReference type="PANTHER" id="PTHR46696">
    <property type="entry name" value="P450, PUTATIVE (EUROFUNG)-RELATED"/>
    <property type="match status" value="1"/>
</dbReference>
<sequence length="414" mass="45725">MVPVQLEPGVRAWLLLGYQESLAVLQQPHLFSRDTRNWREANEGRVDLDNTVAMMTWLPNAFYADGADHVRLRAPIMDGLARIDMTAMARTVHRIADGLVDRFVRDGEADLIGEYAQMLPALVANRLFGLPDSYGHMLNDLTAVIFSEDSQRSEESITGLQQYFAGLVARKANKPGQDLTSWILERSTDLSQEEVAYAASLVVSASHMMTVHLIGNTMRTLLTDDRIRSANTDARLSTHDLLDHVMWNDSPLQLLAGRVALQDVRIGNARVRKGDALYLGVDAAHRDPAVRRGRSDPDTGLSSGSRAHLTFGAGPHSCPARSLGRLVASTGVTVLQERLGGLRLSVPPEELRLLRSPFLHGVRELPVTFTPGRVSEPPALLTQEMEQVPAVAEEEQPPEDLLGKLFSWWRGLGR</sequence>
<dbReference type="Gene3D" id="1.10.630.10">
    <property type="entry name" value="Cytochrome P450"/>
    <property type="match status" value="1"/>
</dbReference>